<dbReference type="SUPFAM" id="SSF53720">
    <property type="entry name" value="ALDH-like"/>
    <property type="match status" value="1"/>
</dbReference>
<evidence type="ECO:0000313" key="5">
    <source>
        <dbReference type="Proteomes" id="UP000592820"/>
    </source>
</evidence>
<dbReference type="FunFam" id="3.40.605.10:FF:000007">
    <property type="entry name" value="NAD/NADP-dependent betaine aldehyde dehydrogenase"/>
    <property type="match status" value="1"/>
</dbReference>
<evidence type="ECO:0000313" key="4">
    <source>
        <dbReference type="EMBL" id="MBB5399424.1"/>
    </source>
</evidence>
<dbReference type="CDD" id="cd07103">
    <property type="entry name" value="ALDH_F5_SSADH_GabD"/>
    <property type="match status" value="1"/>
</dbReference>
<accession>A0A7W8L323</accession>
<comment type="similarity">
    <text evidence="1">Belongs to the aldehyde dehydrogenase family.</text>
</comment>
<proteinExistence type="inferred from homology"/>
<dbReference type="PANTHER" id="PTHR43353:SF5">
    <property type="entry name" value="SUCCINATE-SEMIALDEHYDE DEHYDROGENASE, MITOCHONDRIAL"/>
    <property type="match status" value="1"/>
</dbReference>
<evidence type="ECO:0000259" key="3">
    <source>
        <dbReference type="Pfam" id="PF00171"/>
    </source>
</evidence>
<feature type="domain" description="Aldehyde dehydrogenase" evidence="3">
    <location>
        <begin position="42"/>
        <end position="493"/>
    </location>
</feature>
<dbReference type="InterPro" id="IPR050740">
    <property type="entry name" value="Aldehyde_DH_Superfamily"/>
</dbReference>
<evidence type="ECO:0000256" key="2">
    <source>
        <dbReference type="ARBA" id="ARBA00023002"/>
    </source>
</evidence>
<dbReference type="PANTHER" id="PTHR43353">
    <property type="entry name" value="SUCCINATE-SEMIALDEHYDE DEHYDROGENASE, MITOCHONDRIAL"/>
    <property type="match status" value="1"/>
</dbReference>
<dbReference type="InterPro" id="IPR016161">
    <property type="entry name" value="Ald_DH/histidinol_DH"/>
</dbReference>
<reference evidence="4 5" key="1">
    <citation type="submission" date="2020-08" db="EMBL/GenBank/DDBJ databases">
        <title>Genomic Encyclopedia of Type Strains, Phase IV (KMG-V): Genome sequencing to study the core and pangenomes of soil and plant-associated prokaryotes.</title>
        <authorList>
            <person name="Whitman W."/>
        </authorList>
    </citation>
    <scope>NUCLEOTIDE SEQUENCE [LARGE SCALE GENOMIC DNA]</scope>
    <source>
        <strain evidence="4 5">JPY162</strain>
    </source>
</reference>
<dbReference type="EC" id="1.2.1.79" evidence="4"/>
<dbReference type="EMBL" id="JACHDE010000002">
    <property type="protein sequence ID" value="MBB5399424.1"/>
    <property type="molecule type" value="Genomic_DNA"/>
</dbReference>
<dbReference type="InterPro" id="IPR016163">
    <property type="entry name" value="Ald_DH_C"/>
</dbReference>
<protein>
    <submittedName>
        <fullName evidence="4">Succinate-semialdehyde dehydrogenase/glutarate-semialdehyde dehydrogenase</fullName>
        <ecNumber evidence="4">1.2.1.16</ecNumber>
        <ecNumber evidence="4">1.2.1.20</ecNumber>
        <ecNumber evidence="4">1.2.1.79</ecNumber>
    </submittedName>
</protein>
<dbReference type="GO" id="GO:0102810">
    <property type="term" value="F:glutarate-semialdehyde dehydrogenase (NADP+) activity"/>
    <property type="evidence" value="ECO:0007669"/>
    <property type="project" value="UniProtKB-EC"/>
</dbReference>
<dbReference type="InterPro" id="IPR015590">
    <property type="entry name" value="Aldehyde_DH_dom"/>
</dbReference>
<keyword evidence="2 4" id="KW-0560">Oxidoreductase</keyword>
<dbReference type="Gene3D" id="3.40.605.10">
    <property type="entry name" value="Aldehyde Dehydrogenase, Chain A, domain 1"/>
    <property type="match status" value="1"/>
</dbReference>
<gene>
    <name evidence="4" type="ORF">HDG41_001463</name>
</gene>
<dbReference type="Pfam" id="PF00171">
    <property type="entry name" value="Aldedh"/>
    <property type="match status" value="1"/>
</dbReference>
<name>A0A7W8L323_9BURK</name>
<comment type="caution">
    <text evidence="4">The sequence shown here is derived from an EMBL/GenBank/DDBJ whole genome shotgun (WGS) entry which is preliminary data.</text>
</comment>
<dbReference type="RefSeq" id="WP_184225690.1">
    <property type="nucleotide sequence ID" value="NZ_JACHDE010000002.1"/>
</dbReference>
<dbReference type="AlphaFoldDB" id="A0A7W8L323"/>
<sequence>MSLLEEQDTGNQMTTTRADAVKRYPKLGQLIAGEMKYGDGRSTMEVIDPTTGVTLGPVSMATEADADEAVDAASAGFGVWRKTSAFERSRLLRRVADRMRERAEALAELLVLELGKPWNEALGEVEVAAGMWEWAAEEGRRAYGRVIPSREGNARQLVLVEPVGPVAAFVTWNGPLVTPSRKMSGALGAGCSIVLRASEEVPACAFALGQIVYECGLPAGVLSVLSGDPVMLSNKWLESPVTRAVTFTGSTQVGKLLSQQAVAHMKRPIMELGGHAPVLAFDGIDVQTFAERAVAAKFANSGQVCFAPTRFYVQRSIYADVVDAMTAEAKKIIVGCGFDPSTRMGPLKSERRLRAVEELIADAKRCGFRVTTGGTRLDRPGFFYAPTIVADATTEAKLSNTEPFGPIAALTPFDTYDEAINLANRLPYGLGAYVHAREFETLHRATDDLEAGNVICNGWRVTYPETPFGGHKESGMLSEGGVEGLRAFQNVKYASLS</sequence>
<organism evidence="4 5">
    <name type="scientific">Paraburkholderia youngii</name>
    <dbReference type="NCBI Taxonomy" id="2782701"/>
    <lineage>
        <taxon>Bacteria</taxon>
        <taxon>Pseudomonadati</taxon>
        <taxon>Pseudomonadota</taxon>
        <taxon>Betaproteobacteria</taxon>
        <taxon>Burkholderiales</taxon>
        <taxon>Burkholderiaceae</taxon>
        <taxon>Paraburkholderia</taxon>
    </lineage>
</organism>
<dbReference type="InterPro" id="IPR016162">
    <property type="entry name" value="Ald_DH_N"/>
</dbReference>
<dbReference type="Gene3D" id="3.40.309.10">
    <property type="entry name" value="Aldehyde Dehydrogenase, Chain A, domain 2"/>
    <property type="match status" value="1"/>
</dbReference>
<evidence type="ECO:0000256" key="1">
    <source>
        <dbReference type="ARBA" id="ARBA00009986"/>
    </source>
</evidence>
<dbReference type="EC" id="1.2.1.20" evidence="4"/>
<dbReference type="EC" id="1.2.1.16" evidence="4"/>
<dbReference type="Proteomes" id="UP000592820">
    <property type="component" value="Unassembled WGS sequence"/>
</dbReference>
<dbReference type="GO" id="GO:0036243">
    <property type="term" value="F:succinate-semialdehyde dehydrogenase (NADP+) activity"/>
    <property type="evidence" value="ECO:0007669"/>
    <property type="project" value="UniProtKB-EC"/>
</dbReference>